<gene>
    <name evidence="1" type="ORF">BRO54_0396</name>
</gene>
<evidence type="ECO:0000313" key="1">
    <source>
        <dbReference type="EMBL" id="OKO96217.1"/>
    </source>
</evidence>
<accession>A0A1Q5T7K2</accession>
<dbReference type="AlphaFoldDB" id="A0A1Q5T7K2"/>
<reference evidence="1 2" key="1">
    <citation type="submission" date="2016-11" db="EMBL/GenBank/DDBJ databases">
        <authorList>
            <person name="Kadnikov V."/>
            <person name="Nazina T."/>
        </authorList>
    </citation>
    <scope>NUCLEOTIDE SEQUENCE [LARGE SCALE GENOMIC DNA]</scope>
    <source>
        <strain evidence="1 2">1017</strain>
    </source>
</reference>
<name>A0A1Q5T7K2_9BACL</name>
<comment type="caution">
    <text evidence="1">The sequence shown here is derived from an EMBL/GenBank/DDBJ whole genome shotgun (WGS) entry which is preliminary data.</text>
</comment>
<protein>
    <submittedName>
        <fullName evidence="1">Uncharacterized protein</fullName>
    </submittedName>
</protein>
<evidence type="ECO:0000313" key="2">
    <source>
        <dbReference type="Proteomes" id="UP000186030"/>
    </source>
</evidence>
<dbReference type="Proteomes" id="UP000186030">
    <property type="component" value="Unassembled WGS sequence"/>
</dbReference>
<dbReference type="EMBL" id="MQMG01000003">
    <property type="protein sequence ID" value="OKO96217.1"/>
    <property type="molecule type" value="Genomic_DNA"/>
</dbReference>
<reference evidence="2" key="2">
    <citation type="submission" date="2017-01" db="EMBL/GenBank/DDBJ databases">
        <title>Genome sequencing and annotation of Geobacillus sp. 1017, a Hydrocarbon-Oxidizing Thermophilic Bacterium Isolated from a Heavy Oil Reservoir (China).</title>
        <authorList>
            <person name="Kadnikov V.V."/>
            <person name="Mardanov A.V."/>
            <person name="Poltaraus A.B."/>
            <person name="Sokolova D.S."/>
            <person name="Semenova E.M."/>
            <person name="Ravin N.V."/>
            <person name="Tourova T.P."/>
            <person name="Nazina T.N."/>
        </authorList>
    </citation>
    <scope>NUCLEOTIDE SEQUENCE [LARGE SCALE GENOMIC DNA]</scope>
    <source>
        <strain evidence="2">1017</strain>
    </source>
</reference>
<proteinExistence type="predicted"/>
<sequence>MDKFALDPGMKITACRRDFHGKRVAWCSNKTIIYSLSLSDQDHHRKQPLAIFV</sequence>
<organism evidence="1 2">
    <name type="scientific">Geobacillus proteiniphilus</name>
    <dbReference type="NCBI Taxonomy" id="860353"/>
    <lineage>
        <taxon>Bacteria</taxon>
        <taxon>Bacillati</taxon>
        <taxon>Bacillota</taxon>
        <taxon>Bacilli</taxon>
        <taxon>Bacillales</taxon>
        <taxon>Anoxybacillaceae</taxon>
        <taxon>Geobacillus</taxon>
    </lineage>
</organism>